<dbReference type="OrthoDB" id="5313717at2"/>
<gene>
    <name evidence="1" type="ORF">LS81_002410</name>
</gene>
<evidence type="ECO:0000313" key="1">
    <source>
        <dbReference type="EMBL" id="TLD84335.1"/>
    </source>
</evidence>
<dbReference type="EMBL" id="JRPL02000003">
    <property type="protein sequence ID" value="TLD84335.1"/>
    <property type="molecule type" value="Genomic_DNA"/>
</dbReference>
<dbReference type="RefSeq" id="WP_034344648.1">
    <property type="nucleotide sequence ID" value="NZ_FZNG01000007.1"/>
</dbReference>
<proteinExistence type="predicted"/>
<accession>A0A4U8SDX3</accession>
<dbReference type="Proteomes" id="UP000029878">
    <property type="component" value="Unassembled WGS sequence"/>
</dbReference>
<reference evidence="1 2" key="1">
    <citation type="journal article" date="2014" name="Genome Announc.">
        <title>Draft genome sequences of eight enterohepatic helicobacter species isolated from both laboratory and wild rodents.</title>
        <authorList>
            <person name="Sheh A."/>
            <person name="Shen Z."/>
            <person name="Fox J.G."/>
        </authorList>
    </citation>
    <scope>NUCLEOTIDE SEQUENCE [LARGE SCALE GENOMIC DNA]</scope>
    <source>
        <strain evidence="1 2">ATCC 700114</strain>
    </source>
</reference>
<dbReference type="AlphaFoldDB" id="A0A4U8SDX3"/>
<name>A0A4U8SDX3_9HELI</name>
<protein>
    <submittedName>
        <fullName evidence="1">Uncharacterized protein</fullName>
    </submittedName>
</protein>
<dbReference type="InterPro" id="IPR027417">
    <property type="entry name" value="P-loop_NTPase"/>
</dbReference>
<sequence length="773" mass="89902">MKTKKKDKETQHITLLHDYLALVPQEPNKRMYTFFNLLYVQNPPHYILLENPLQVLKEEIKDCDIYEAASLLLACNENNLNIFIVIPSFLRLCNTCCKKFDSIPTKYHLDYIKYLQASILYHLDSKAIRQIIKHIRVLREHGIISFHEQKCIGVLAQVDVIESHEATNTNSITMNSFIHLSPDKTPLYNQFKVIAKAKKFLKRISWARNLIFLCEEDFTKKVVVIGGQKTGKSTLIATMLYDDKKSIESNMPLEAKAPIEYYYGKGSANAVYMHPNDLQTLQESPLADVAQHYKTLQENFYDCLKNGNEKVQYEKIYDLYLKNNKIDIVDRILVPQDYNLLQFIHFINTPSLIPHTFRHLQVYGHAARSDIVLYLASFDELNITSSYDKIIAVLLRLLKKANISHIHFIVTHIDKANMTLRKKQNLCQKLQSTIEERLVCTQKEKQNQLTKLNFHFIATEVAYSMRCHGVSTSESGFDITTSGILELESAVFTHTFNTPSTHFNIQMLEHILTLCKLSNETMQANLIIENNKEEIKTQIKHIKSLCQEVTKRLPTQYYSFYDAFANLRDNLYSQFIQALNYETKKRGNIDIQKLKTSMIQSLIVGLKELARILQEHFFTFKELHEITTLLQPNNTDSIAKFAITKEHKKILDLIFTRYTNSIKTDFFDDSNALVVEHLSYRLDILLPNTIKKTEIQEDSVIKPLKESFDYYFLLLEQNINTLFHNKISLFNIQIDRLECILESCFIKYFEDPKGYETEELDTLITMLTHGGGK</sequence>
<evidence type="ECO:0000313" key="2">
    <source>
        <dbReference type="Proteomes" id="UP000029878"/>
    </source>
</evidence>
<dbReference type="SUPFAM" id="SSF52540">
    <property type="entry name" value="P-loop containing nucleoside triphosphate hydrolases"/>
    <property type="match status" value="1"/>
</dbReference>
<organism evidence="1 2">
    <name type="scientific">Helicobacter trogontum</name>
    <dbReference type="NCBI Taxonomy" id="50960"/>
    <lineage>
        <taxon>Bacteria</taxon>
        <taxon>Pseudomonadati</taxon>
        <taxon>Campylobacterota</taxon>
        <taxon>Epsilonproteobacteria</taxon>
        <taxon>Campylobacterales</taxon>
        <taxon>Helicobacteraceae</taxon>
        <taxon>Helicobacter</taxon>
    </lineage>
</organism>
<dbReference type="Gene3D" id="3.40.50.300">
    <property type="entry name" value="P-loop containing nucleotide triphosphate hydrolases"/>
    <property type="match status" value="1"/>
</dbReference>
<comment type="caution">
    <text evidence="1">The sequence shown here is derived from an EMBL/GenBank/DDBJ whole genome shotgun (WGS) entry which is preliminary data.</text>
</comment>